<keyword evidence="12" id="KW-1185">Reference proteome</keyword>
<dbReference type="Pfam" id="PF01008">
    <property type="entry name" value="IF-2B"/>
    <property type="match status" value="1"/>
</dbReference>
<evidence type="ECO:0000256" key="10">
    <source>
        <dbReference type="SAM" id="MobiDB-lite"/>
    </source>
</evidence>
<dbReference type="KEGG" id="ehx:EMIHUDRAFT_204651"/>
<evidence type="ECO:0000256" key="2">
    <source>
        <dbReference type="ARBA" id="ARBA00007251"/>
    </source>
</evidence>
<dbReference type="InterPro" id="IPR042528">
    <property type="entry name" value="elF-2B_alpha_N"/>
</dbReference>
<sequence length="321" mass="33364">MAATTVIIASYSGFLKEEATSVCAAAIKALTEGIRRSTATTLMGLRNDLMQAGEALKQCDDAPISIESLCELFVRFVTRTALDVPDFGSCKALLIERGEMFAQKAQAARDRIAQLGAPFVTDGAMVLTHGYSRMVLGVLLAAAARGCHFSVLVAESHSGGGGHATAHELARAGVPVTMIEDAAVAHAMARTSLCLSGAEAGGAAVAAGCADRAVVESGGVLSKTGTFQIAIVAAACKKPFYIAAESTKFARKFPLSQLDLPAAEARASGTARGRRGPPPPTLRAETPSRDYTPPSYITMLFTDLGVLTPSAVSDELIKLFT</sequence>
<dbReference type="SUPFAM" id="SSF100950">
    <property type="entry name" value="NagB/RpiA/CoA transferase-like"/>
    <property type="match status" value="1"/>
</dbReference>
<keyword evidence="3" id="KW-0963">Cytoplasm</keyword>
<comment type="similarity">
    <text evidence="2 9">Belongs to the eIF-2B alpha/beta/delta subunits family.</text>
</comment>
<dbReference type="GO" id="GO:0005085">
    <property type="term" value="F:guanyl-nucleotide exchange factor activity"/>
    <property type="evidence" value="ECO:0007669"/>
    <property type="project" value="TreeGrafter"/>
</dbReference>
<evidence type="ECO:0000256" key="5">
    <source>
        <dbReference type="ARBA" id="ARBA00022917"/>
    </source>
</evidence>
<evidence type="ECO:0000256" key="1">
    <source>
        <dbReference type="ARBA" id="ARBA00004514"/>
    </source>
</evidence>
<dbReference type="PANTHER" id="PTHR45860">
    <property type="entry name" value="TRANSLATION INITIATION FACTOR EIF-2B SUBUNIT ALPHA"/>
    <property type="match status" value="1"/>
</dbReference>
<dbReference type="GO" id="GO:0003743">
    <property type="term" value="F:translation initiation factor activity"/>
    <property type="evidence" value="ECO:0007669"/>
    <property type="project" value="UniProtKB-KW"/>
</dbReference>
<evidence type="ECO:0000313" key="11">
    <source>
        <dbReference type="EnsemblProtists" id="EOD27718"/>
    </source>
</evidence>
<dbReference type="eggNOG" id="KOG1466">
    <property type="taxonomic scope" value="Eukaryota"/>
</dbReference>
<comment type="subunit">
    <text evidence="8">Component of the translation initiation factor 2B (eIF2B) complex which is a heterodecamer of two sets of five different subunits: alpha, beta, gamma, delta and epsilon. Subunits alpha, beta and delta comprise a regulatory subcomplex and subunits epsilon and gamma comprise a catalytic subcomplex. Within the complex, the hexameric regulatory complex resides at the center, with the two heterodimeric catalytic subcomplexes bound on opposite sides.</text>
</comment>
<reference evidence="12" key="1">
    <citation type="journal article" date="2013" name="Nature">
        <title>Pan genome of the phytoplankton Emiliania underpins its global distribution.</title>
        <authorList>
            <person name="Read B.A."/>
            <person name="Kegel J."/>
            <person name="Klute M.J."/>
            <person name="Kuo A."/>
            <person name="Lefebvre S.C."/>
            <person name="Maumus F."/>
            <person name="Mayer C."/>
            <person name="Miller J."/>
            <person name="Monier A."/>
            <person name="Salamov A."/>
            <person name="Young J."/>
            <person name="Aguilar M."/>
            <person name="Claverie J.M."/>
            <person name="Frickenhaus S."/>
            <person name="Gonzalez K."/>
            <person name="Herman E.K."/>
            <person name="Lin Y.C."/>
            <person name="Napier J."/>
            <person name="Ogata H."/>
            <person name="Sarno A.F."/>
            <person name="Shmutz J."/>
            <person name="Schroeder D."/>
            <person name="de Vargas C."/>
            <person name="Verret F."/>
            <person name="von Dassow P."/>
            <person name="Valentin K."/>
            <person name="Van de Peer Y."/>
            <person name="Wheeler G."/>
            <person name="Dacks J.B."/>
            <person name="Delwiche C.F."/>
            <person name="Dyhrman S.T."/>
            <person name="Glockner G."/>
            <person name="John U."/>
            <person name="Richards T."/>
            <person name="Worden A.Z."/>
            <person name="Zhang X."/>
            <person name="Grigoriev I.V."/>
            <person name="Allen A.E."/>
            <person name="Bidle K."/>
            <person name="Borodovsky M."/>
            <person name="Bowler C."/>
            <person name="Brownlee C."/>
            <person name="Cock J.M."/>
            <person name="Elias M."/>
            <person name="Gladyshev V.N."/>
            <person name="Groth M."/>
            <person name="Guda C."/>
            <person name="Hadaegh A."/>
            <person name="Iglesias-Rodriguez M.D."/>
            <person name="Jenkins J."/>
            <person name="Jones B.M."/>
            <person name="Lawson T."/>
            <person name="Leese F."/>
            <person name="Lindquist E."/>
            <person name="Lobanov A."/>
            <person name="Lomsadze A."/>
            <person name="Malik S.B."/>
            <person name="Marsh M.E."/>
            <person name="Mackinder L."/>
            <person name="Mock T."/>
            <person name="Mueller-Roeber B."/>
            <person name="Pagarete A."/>
            <person name="Parker M."/>
            <person name="Probert I."/>
            <person name="Quesneville H."/>
            <person name="Raines C."/>
            <person name="Rensing S.A."/>
            <person name="Riano-Pachon D.M."/>
            <person name="Richier S."/>
            <person name="Rokitta S."/>
            <person name="Shiraiwa Y."/>
            <person name="Soanes D.M."/>
            <person name="van der Giezen M."/>
            <person name="Wahlund T.M."/>
            <person name="Williams B."/>
            <person name="Wilson W."/>
            <person name="Wolfe G."/>
            <person name="Wurch L.L."/>
        </authorList>
    </citation>
    <scope>NUCLEOTIDE SEQUENCE</scope>
</reference>
<dbReference type="GO" id="GO:0005851">
    <property type="term" value="C:eukaryotic translation initiation factor 2B complex"/>
    <property type="evidence" value="ECO:0007669"/>
    <property type="project" value="TreeGrafter"/>
</dbReference>
<dbReference type="AlphaFoldDB" id="A0A0D3JW33"/>
<dbReference type="RefSeq" id="XP_005780147.1">
    <property type="nucleotide sequence ID" value="XM_005780090.1"/>
</dbReference>
<dbReference type="Proteomes" id="UP000013827">
    <property type="component" value="Unassembled WGS sequence"/>
</dbReference>
<evidence type="ECO:0000256" key="8">
    <source>
        <dbReference type="ARBA" id="ARBA00046432"/>
    </source>
</evidence>
<evidence type="ECO:0000256" key="9">
    <source>
        <dbReference type="RuleBase" id="RU003814"/>
    </source>
</evidence>
<dbReference type="PANTHER" id="PTHR45860:SF1">
    <property type="entry name" value="TRANSLATION INITIATION FACTOR EIF-2B SUBUNIT ALPHA"/>
    <property type="match status" value="1"/>
</dbReference>
<name>A0A0D3JW33_EMIH1</name>
<evidence type="ECO:0000313" key="12">
    <source>
        <dbReference type="Proteomes" id="UP000013827"/>
    </source>
</evidence>
<dbReference type="InterPro" id="IPR037171">
    <property type="entry name" value="NagB/RpiA_transferase-like"/>
</dbReference>
<protein>
    <recommendedName>
        <fullName evidence="6">Translation initiation factor eIF2B subunit alpha</fullName>
    </recommendedName>
    <alternativeName>
        <fullName evidence="7">eIF2B GDP-GTP exchange factor subunit alpha</fullName>
    </alternativeName>
</protein>
<dbReference type="InterPro" id="IPR051501">
    <property type="entry name" value="eIF2B_alpha/beta/delta"/>
</dbReference>
<dbReference type="GeneID" id="17273264"/>
<dbReference type="Gene3D" id="3.40.50.10470">
    <property type="entry name" value="Translation initiation factor eif-2b, domain 2"/>
    <property type="match status" value="1"/>
</dbReference>
<dbReference type="EnsemblProtists" id="EOD27718">
    <property type="protein sequence ID" value="EOD27718"/>
    <property type="gene ID" value="EMIHUDRAFT_204651"/>
</dbReference>
<evidence type="ECO:0000256" key="6">
    <source>
        <dbReference type="ARBA" id="ARBA00044208"/>
    </source>
</evidence>
<comment type="subcellular location">
    <subcellularLocation>
        <location evidence="1">Cytoplasm</location>
        <location evidence="1">Cytosol</location>
    </subcellularLocation>
</comment>
<evidence type="ECO:0000256" key="3">
    <source>
        <dbReference type="ARBA" id="ARBA00022490"/>
    </source>
</evidence>
<feature type="region of interest" description="Disordered" evidence="10">
    <location>
        <begin position="264"/>
        <end position="290"/>
    </location>
</feature>
<reference evidence="11" key="2">
    <citation type="submission" date="2024-10" db="UniProtKB">
        <authorList>
            <consortium name="EnsemblProtists"/>
        </authorList>
    </citation>
    <scope>IDENTIFICATION</scope>
</reference>
<organism evidence="11 12">
    <name type="scientific">Emiliania huxleyi (strain CCMP1516)</name>
    <dbReference type="NCBI Taxonomy" id="280463"/>
    <lineage>
        <taxon>Eukaryota</taxon>
        <taxon>Haptista</taxon>
        <taxon>Haptophyta</taxon>
        <taxon>Prymnesiophyceae</taxon>
        <taxon>Isochrysidales</taxon>
        <taxon>Noelaerhabdaceae</taxon>
        <taxon>Emiliania</taxon>
    </lineage>
</organism>
<dbReference type="PaxDb" id="2903-EOD27718"/>
<dbReference type="InterPro" id="IPR042529">
    <property type="entry name" value="IF_2B-like_C"/>
</dbReference>
<keyword evidence="4" id="KW-0396">Initiation factor</keyword>
<dbReference type="STRING" id="2903.R1CXC2"/>
<evidence type="ECO:0000256" key="7">
    <source>
        <dbReference type="ARBA" id="ARBA00044236"/>
    </source>
</evidence>
<proteinExistence type="inferred from homology"/>
<keyword evidence="5" id="KW-0648">Protein biosynthesis</keyword>
<dbReference type="Gene3D" id="1.20.120.1070">
    <property type="entry name" value="Translation initiation factor eIF-2B, N-terminal domain"/>
    <property type="match status" value="1"/>
</dbReference>
<dbReference type="InterPro" id="IPR000649">
    <property type="entry name" value="IF-2B-related"/>
</dbReference>
<accession>A0A0D3JW33</accession>
<dbReference type="HOGENOM" id="CLU_016218_0_2_1"/>
<evidence type="ECO:0000256" key="4">
    <source>
        <dbReference type="ARBA" id="ARBA00022540"/>
    </source>
</evidence>
<dbReference type="OMA" id="GDWESCK"/>
<dbReference type="GO" id="GO:0005829">
    <property type="term" value="C:cytosol"/>
    <property type="evidence" value="ECO:0007669"/>
    <property type="project" value="UniProtKB-SubCell"/>
</dbReference>